<evidence type="ECO:0000313" key="1">
    <source>
        <dbReference type="EMBL" id="PIZ85661.1"/>
    </source>
</evidence>
<name>A0A2J0MNR6_9BACT</name>
<dbReference type="AlphaFoldDB" id="A0A2J0MNR6"/>
<evidence type="ECO:0000313" key="2">
    <source>
        <dbReference type="Proteomes" id="UP000229132"/>
    </source>
</evidence>
<sequence>MNSETRNCQNCKKDFIIESDDFNFYEKIKVPPPTFCPFCRLERRAVYRNERKLFKVKDFLTGKDIFSLYPAEGGKKSVTQEEWFSDTLDNIEYGRKYDFSKSFFEQLFELDKEVPIFPLRVEFMVNSPYCANATALKNTYLCFNSNNAENCMYGNATDFSKDCIDNSHINHCERCYECFWMENCYQSYFSIICKESFNLYFCKSCVGCSNCFGCMSLQKFSYCIFNKQYTKEEYEKELEKMELNTVSGITKAKEKARAFWLTIPVKNHQGLKNVNSTRSYVTNCKNVKDSYLVREGENARYCQHLQVPKTKDCYDAFAWGANMEMHYETAICGGNTFNIKFSSDCWPNCKNLEYCISCFSSSDCFGCVGLKKKQYCILNKQYKKEEYFEMVEKIKHHMDEISYVDFQGLVYKYGEFFPIELSPFGYNNSTGIQFFSMTKEEAEKKKYPWFEVAHGEYKITKKASELPYSIENVDDDILKEVIECEVCKNPFRILENEFSFYKKENIPIPRMCNDCRFEVRIKDRLGVKLYDRSCMCAGETDSTGVYKNTIKHIHGSEPCGEKFKMGYNPDSKEIVYCEKCYQQEVY</sequence>
<reference evidence="2" key="1">
    <citation type="submission" date="2017-09" db="EMBL/GenBank/DDBJ databases">
        <title>Depth-based differentiation of microbial function through sediment-hosted aquifers and enrichment of novel symbionts in the deep terrestrial subsurface.</title>
        <authorList>
            <person name="Probst A.J."/>
            <person name="Ladd B."/>
            <person name="Jarett J.K."/>
            <person name="Geller-Mcgrath D.E."/>
            <person name="Sieber C.M.K."/>
            <person name="Emerson J.B."/>
            <person name="Anantharaman K."/>
            <person name="Thomas B.C."/>
            <person name="Malmstrom R."/>
            <person name="Stieglmeier M."/>
            <person name="Klingl A."/>
            <person name="Woyke T."/>
            <person name="Ryan C.M."/>
            <person name="Banfield J.F."/>
        </authorList>
    </citation>
    <scope>NUCLEOTIDE SEQUENCE [LARGE SCALE GENOMIC DNA]</scope>
</reference>
<protein>
    <submittedName>
        <fullName evidence="1">Uncharacterized protein</fullName>
    </submittedName>
</protein>
<accession>A0A2J0MNR6</accession>
<comment type="caution">
    <text evidence="1">The sequence shown here is derived from an EMBL/GenBank/DDBJ whole genome shotgun (WGS) entry which is preliminary data.</text>
</comment>
<dbReference type="EMBL" id="PFOX01000042">
    <property type="protein sequence ID" value="PIZ85661.1"/>
    <property type="molecule type" value="Genomic_DNA"/>
</dbReference>
<dbReference type="Proteomes" id="UP000229132">
    <property type="component" value="Unassembled WGS sequence"/>
</dbReference>
<proteinExistence type="predicted"/>
<gene>
    <name evidence="1" type="ORF">COX94_02375</name>
</gene>
<organism evidence="1 2">
    <name type="scientific">Candidatus Nomurabacteria bacterium CG_4_10_14_0_2_um_filter_33_9</name>
    <dbReference type="NCBI Taxonomy" id="1974728"/>
    <lineage>
        <taxon>Bacteria</taxon>
        <taxon>Candidatus Nomuraibacteriota</taxon>
    </lineage>
</organism>